<feature type="transmembrane region" description="Helical" evidence="9">
    <location>
        <begin position="20"/>
        <end position="45"/>
    </location>
</feature>
<keyword evidence="7 9" id="KW-0472">Membrane</keyword>
<protein>
    <recommendedName>
        <fullName evidence="9">TRAP transporter small permease protein</fullName>
    </recommendedName>
</protein>
<comment type="subcellular location">
    <subcellularLocation>
        <location evidence="1 9">Cell inner membrane</location>
        <topology evidence="1 9">Multi-pass membrane protein</topology>
    </subcellularLocation>
</comment>
<dbReference type="AlphaFoldDB" id="A0AAE6TTY0"/>
<dbReference type="GO" id="GO:0005886">
    <property type="term" value="C:plasma membrane"/>
    <property type="evidence" value="ECO:0007669"/>
    <property type="project" value="UniProtKB-SubCell"/>
</dbReference>
<keyword evidence="4 9" id="KW-0997">Cell inner membrane</keyword>
<comment type="function">
    <text evidence="9">Part of the tripartite ATP-independent periplasmic (TRAP) transport system.</text>
</comment>
<dbReference type="EMBL" id="RBLI01000001">
    <property type="protein sequence ID" value="RKS52243.1"/>
    <property type="molecule type" value="Genomic_DNA"/>
</dbReference>
<dbReference type="Proteomes" id="UP000273626">
    <property type="component" value="Unassembled WGS sequence"/>
</dbReference>
<dbReference type="PANTHER" id="PTHR35011">
    <property type="entry name" value="2,3-DIKETO-L-GULONATE TRAP TRANSPORTER SMALL PERMEASE PROTEIN YIAM"/>
    <property type="match status" value="1"/>
</dbReference>
<comment type="caution">
    <text evidence="9">Lacks conserved residue(s) required for the propagation of feature annotation.</text>
</comment>
<name>A0AAE6TTY0_PARPN</name>
<keyword evidence="2 9" id="KW-0813">Transport</keyword>
<feature type="transmembrane region" description="Helical" evidence="9">
    <location>
        <begin position="136"/>
        <end position="161"/>
    </location>
</feature>
<evidence type="ECO:0000256" key="3">
    <source>
        <dbReference type="ARBA" id="ARBA00022475"/>
    </source>
</evidence>
<comment type="similarity">
    <text evidence="8 9">Belongs to the TRAP transporter small permease family.</text>
</comment>
<feature type="domain" description="Tripartite ATP-independent periplasmic transporters DctQ component" evidence="10">
    <location>
        <begin position="31"/>
        <end position="162"/>
    </location>
</feature>
<evidence type="ECO:0000313" key="13">
    <source>
        <dbReference type="Proteomes" id="UP000273626"/>
    </source>
</evidence>
<comment type="subunit">
    <text evidence="9">The complex comprises the extracytoplasmic solute receptor protein and the two transmembrane proteins.</text>
</comment>
<evidence type="ECO:0000256" key="5">
    <source>
        <dbReference type="ARBA" id="ARBA00022692"/>
    </source>
</evidence>
<evidence type="ECO:0000256" key="9">
    <source>
        <dbReference type="RuleBase" id="RU369079"/>
    </source>
</evidence>
<dbReference type="PANTHER" id="PTHR35011:SF10">
    <property type="entry name" value="TRAP TRANSPORTER SMALL PERMEASE PROTEIN"/>
    <property type="match status" value="1"/>
</dbReference>
<dbReference type="GO" id="GO:0015740">
    <property type="term" value="P:C4-dicarboxylate transport"/>
    <property type="evidence" value="ECO:0007669"/>
    <property type="project" value="TreeGrafter"/>
</dbReference>
<evidence type="ECO:0000313" key="14">
    <source>
        <dbReference type="Proteomes" id="UP000326453"/>
    </source>
</evidence>
<reference evidence="11 14" key="2">
    <citation type="submission" date="2019-01" db="EMBL/GenBank/DDBJ databases">
        <title>Complete Genome Sequence and Annotation of the Paracoccus pantotrophus type strain DSM 2944.</title>
        <authorList>
            <person name="Bockwoldt J.A."/>
            <person name="Zimmermann M."/>
            <person name="Tiso T."/>
            <person name="Blank L.M."/>
        </authorList>
    </citation>
    <scope>NUCLEOTIDE SEQUENCE [LARGE SCALE GENOMIC DNA]</scope>
    <source>
        <strain evidence="11 14">DSM 2944</strain>
    </source>
</reference>
<evidence type="ECO:0000313" key="11">
    <source>
        <dbReference type="EMBL" id="QFG37321.1"/>
    </source>
</evidence>
<dbReference type="GO" id="GO:0022857">
    <property type="term" value="F:transmembrane transporter activity"/>
    <property type="evidence" value="ECO:0007669"/>
    <property type="project" value="UniProtKB-UniRule"/>
</dbReference>
<keyword evidence="5 9" id="KW-0812">Transmembrane</keyword>
<accession>A0AAE6TTY0</accession>
<organism evidence="11 14">
    <name type="scientific">Paracoccus pantotrophus</name>
    <name type="common">Thiosphaera pantotropha</name>
    <dbReference type="NCBI Taxonomy" id="82367"/>
    <lineage>
        <taxon>Bacteria</taxon>
        <taxon>Pseudomonadati</taxon>
        <taxon>Pseudomonadota</taxon>
        <taxon>Alphaproteobacteria</taxon>
        <taxon>Rhodobacterales</taxon>
        <taxon>Paracoccaceae</taxon>
        <taxon>Paracoccus</taxon>
    </lineage>
</organism>
<evidence type="ECO:0000256" key="2">
    <source>
        <dbReference type="ARBA" id="ARBA00022448"/>
    </source>
</evidence>
<keyword evidence="6 9" id="KW-1133">Transmembrane helix</keyword>
<evidence type="ECO:0000256" key="4">
    <source>
        <dbReference type="ARBA" id="ARBA00022519"/>
    </source>
</evidence>
<dbReference type="EMBL" id="CP044426">
    <property type="protein sequence ID" value="QFG37321.1"/>
    <property type="molecule type" value="Genomic_DNA"/>
</dbReference>
<evidence type="ECO:0000256" key="6">
    <source>
        <dbReference type="ARBA" id="ARBA00022989"/>
    </source>
</evidence>
<dbReference type="Proteomes" id="UP000326453">
    <property type="component" value="Chromosome 1"/>
</dbReference>
<keyword evidence="13" id="KW-1185">Reference proteome</keyword>
<dbReference type="Pfam" id="PF04290">
    <property type="entry name" value="DctQ"/>
    <property type="match status" value="1"/>
</dbReference>
<proteinExistence type="inferred from homology"/>
<evidence type="ECO:0000256" key="1">
    <source>
        <dbReference type="ARBA" id="ARBA00004429"/>
    </source>
</evidence>
<dbReference type="InterPro" id="IPR007387">
    <property type="entry name" value="TRAP_DctQ"/>
</dbReference>
<evidence type="ECO:0000256" key="8">
    <source>
        <dbReference type="ARBA" id="ARBA00038436"/>
    </source>
</evidence>
<evidence type="ECO:0000313" key="12">
    <source>
        <dbReference type="EMBL" id="RKS52243.1"/>
    </source>
</evidence>
<reference evidence="12 13" key="1">
    <citation type="submission" date="2018-10" db="EMBL/GenBank/DDBJ databases">
        <title>Genomic Encyclopedia of Archaeal and Bacterial Type Strains, Phase II (KMG-II): from individual species to whole genera.</title>
        <authorList>
            <person name="Goeker M."/>
        </authorList>
    </citation>
    <scope>NUCLEOTIDE SEQUENCE [LARGE SCALE GENOMIC DNA]</scope>
    <source>
        <strain evidence="13">ATCC 35512 / DSM 2944 / CIP 106514 / LMD 82.5 / NBRC 102493 / NCCB 82005 / GB17</strain>
        <strain evidence="12">DSM 2944</strain>
    </source>
</reference>
<dbReference type="InterPro" id="IPR055348">
    <property type="entry name" value="DctQ"/>
</dbReference>
<evidence type="ECO:0000259" key="10">
    <source>
        <dbReference type="Pfam" id="PF04290"/>
    </source>
</evidence>
<evidence type="ECO:0000256" key="7">
    <source>
        <dbReference type="ARBA" id="ARBA00023136"/>
    </source>
</evidence>
<dbReference type="GeneID" id="51371751"/>
<keyword evidence="3" id="KW-1003">Cell membrane</keyword>
<dbReference type="RefSeq" id="WP_147428066.1">
    <property type="nucleotide sequence ID" value="NZ_CP044426.1"/>
</dbReference>
<dbReference type="KEGG" id="ppan:ESD82_14285"/>
<gene>
    <name evidence="12" type="ORF">BDE18_1552</name>
    <name evidence="11" type="ORF">ESD82_14285</name>
</gene>
<sequence>MQAQRPLPGLGWLDRATRWLAVIAAVALIFLVVVISAGVVLRYAFGTPVLGLNEINQMTAVALVMAALPYCTEQRGHVGVDVFDNALGRWGRLAGDLGSRLLSGFVLSVLVQRAVLKALDAREFGDTTNMLALPIWPFYGILALGMALCVLVLLAQFVAILRSGGE</sequence>